<evidence type="ECO:0000256" key="6">
    <source>
        <dbReference type="ARBA" id="ARBA00012487"/>
    </source>
</evidence>
<dbReference type="EMBL" id="PTQZ01000001">
    <property type="protein sequence ID" value="PQA52366.1"/>
    <property type="molecule type" value="Genomic_DNA"/>
</dbReference>
<evidence type="ECO:0000256" key="21">
    <source>
        <dbReference type="ARBA" id="ARBA00032396"/>
    </source>
</evidence>
<dbReference type="RefSeq" id="WP_105190864.1">
    <property type="nucleotide sequence ID" value="NZ_PTQZ01000001.1"/>
</dbReference>
<evidence type="ECO:0000256" key="5">
    <source>
        <dbReference type="ARBA" id="ARBA00010185"/>
    </source>
</evidence>
<evidence type="ECO:0000256" key="11">
    <source>
        <dbReference type="ARBA" id="ARBA00022692"/>
    </source>
</evidence>
<evidence type="ECO:0000256" key="1">
    <source>
        <dbReference type="ARBA" id="ARBA00001698"/>
    </source>
</evidence>
<keyword evidence="12 25" id="KW-0548">Nucleotidyltransferase</keyword>
<feature type="transmembrane region" description="Helical" evidence="24">
    <location>
        <begin position="76"/>
        <end position="97"/>
    </location>
</feature>
<keyword evidence="14" id="KW-0443">Lipid metabolism</keyword>
<protein>
    <recommendedName>
        <fullName evidence="7">Phosphatidate cytidylyltransferase</fullName>
        <ecNumber evidence="6">2.7.7.41</ecNumber>
    </recommendedName>
    <alternativeName>
        <fullName evidence="20">CDP-DAG synthase</fullName>
    </alternativeName>
    <alternativeName>
        <fullName evidence="22">CDP-DG synthase</fullName>
    </alternativeName>
    <alternativeName>
        <fullName evidence="18">CDP-diacylglycerol synthase</fullName>
    </alternativeName>
    <alternativeName>
        <fullName evidence="21">CDP-diglyceride pyrophosphorylase</fullName>
    </alternativeName>
    <alternativeName>
        <fullName evidence="23">CDP-diglyceride synthase</fullName>
    </alternativeName>
    <alternativeName>
        <fullName evidence="19">CTP:phosphatidate cytidylyltransferase</fullName>
    </alternativeName>
</protein>
<organism evidence="25 26">
    <name type="scientific">Amnimonas aquatica</name>
    <dbReference type="NCBI Taxonomy" id="2094561"/>
    <lineage>
        <taxon>Bacteria</taxon>
        <taxon>Pseudomonadati</taxon>
        <taxon>Pseudomonadota</taxon>
        <taxon>Gammaproteobacteria</taxon>
        <taxon>Moraxellales</taxon>
        <taxon>Moraxellaceae</taxon>
        <taxon>Amnimonas</taxon>
    </lineage>
</organism>
<gene>
    <name evidence="25" type="ORF">C5O18_00135</name>
</gene>
<dbReference type="PANTHER" id="PTHR46382:SF1">
    <property type="entry name" value="PHOSPHATIDATE CYTIDYLYLTRANSFERASE"/>
    <property type="match status" value="1"/>
</dbReference>
<evidence type="ECO:0000313" key="26">
    <source>
        <dbReference type="Proteomes" id="UP000243900"/>
    </source>
</evidence>
<feature type="transmembrane region" description="Helical" evidence="24">
    <location>
        <begin position="52"/>
        <end position="70"/>
    </location>
</feature>
<dbReference type="PANTHER" id="PTHR46382">
    <property type="entry name" value="PHOSPHATIDATE CYTIDYLYLTRANSFERASE"/>
    <property type="match status" value="1"/>
</dbReference>
<evidence type="ECO:0000313" key="25">
    <source>
        <dbReference type="EMBL" id="PQA52366.1"/>
    </source>
</evidence>
<reference evidence="26" key="1">
    <citation type="submission" date="2018-02" db="EMBL/GenBank/DDBJ databases">
        <title>Genome sequencing of Solimonas sp. HR-BB.</title>
        <authorList>
            <person name="Lee Y."/>
            <person name="Jeon C.O."/>
        </authorList>
    </citation>
    <scope>NUCLEOTIDE SEQUENCE [LARGE SCALE GENOMIC DNA]</scope>
    <source>
        <strain evidence="26">HR-E</strain>
    </source>
</reference>
<dbReference type="AlphaFoldDB" id="A0A2P6AVK4"/>
<dbReference type="GO" id="GO:0005886">
    <property type="term" value="C:plasma membrane"/>
    <property type="evidence" value="ECO:0007669"/>
    <property type="project" value="UniProtKB-SubCell"/>
</dbReference>
<comment type="catalytic activity">
    <reaction evidence="1">
        <text>a 1,2-diacyl-sn-glycero-3-phosphate + CTP + H(+) = a CDP-1,2-diacyl-sn-glycerol + diphosphate</text>
        <dbReference type="Rhea" id="RHEA:16229"/>
        <dbReference type="ChEBI" id="CHEBI:15378"/>
        <dbReference type="ChEBI" id="CHEBI:33019"/>
        <dbReference type="ChEBI" id="CHEBI:37563"/>
        <dbReference type="ChEBI" id="CHEBI:58332"/>
        <dbReference type="ChEBI" id="CHEBI:58608"/>
        <dbReference type="EC" id="2.7.7.41"/>
    </reaction>
</comment>
<comment type="caution">
    <text evidence="25">The sequence shown here is derived from an EMBL/GenBank/DDBJ whole genome shotgun (WGS) entry which is preliminary data.</text>
</comment>
<feature type="transmembrane region" description="Helical" evidence="24">
    <location>
        <begin position="136"/>
        <end position="155"/>
    </location>
</feature>
<evidence type="ECO:0000256" key="16">
    <source>
        <dbReference type="ARBA" id="ARBA00023209"/>
    </source>
</evidence>
<evidence type="ECO:0000256" key="10">
    <source>
        <dbReference type="ARBA" id="ARBA00022679"/>
    </source>
</evidence>
<evidence type="ECO:0000256" key="13">
    <source>
        <dbReference type="ARBA" id="ARBA00022989"/>
    </source>
</evidence>
<evidence type="ECO:0000256" key="12">
    <source>
        <dbReference type="ARBA" id="ARBA00022695"/>
    </source>
</evidence>
<evidence type="ECO:0000256" key="3">
    <source>
        <dbReference type="ARBA" id="ARBA00005119"/>
    </source>
</evidence>
<feature type="transmembrane region" description="Helical" evidence="24">
    <location>
        <begin position="200"/>
        <end position="222"/>
    </location>
</feature>
<keyword evidence="11 24" id="KW-0812">Transmembrane</keyword>
<evidence type="ECO:0000256" key="7">
    <source>
        <dbReference type="ARBA" id="ARBA00019373"/>
    </source>
</evidence>
<keyword evidence="8" id="KW-1003">Cell membrane</keyword>
<evidence type="ECO:0000256" key="15">
    <source>
        <dbReference type="ARBA" id="ARBA00023136"/>
    </source>
</evidence>
<evidence type="ECO:0000256" key="14">
    <source>
        <dbReference type="ARBA" id="ARBA00023098"/>
    </source>
</evidence>
<evidence type="ECO:0000256" key="24">
    <source>
        <dbReference type="SAM" id="Phobius"/>
    </source>
</evidence>
<keyword evidence="17" id="KW-1208">Phospholipid metabolism</keyword>
<comment type="subcellular location">
    <subcellularLocation>
        <location evidence="2">Cell membrane</location>
        <topology evidence="2">Multi-pass membrane protein</topology>
    </subcellularLocation>
</comment>
<evidence type="ECO:0000256" key="8">
    <source>
        <dbReference type="ARBA" id="ARBA00022475"/>
    </source>
</evidence>
<keyword evidence="16" id="KW-0594">Phospholipid biosynthesis</keyword>
<keyword evidence="13 24" id="KW-1133">Transmembrane helix</keyword>
<accession>A0A2P6AVK4</accession>
<dbReference type="OrthoDB" id="9799199at2"/>
<feature type="transmembrane region" description="Helical" evidence="24">
    <location>
        <begin position="176"/>
        <end position="194"/>
    </location>
</feature>
<dbReference type="GO" id="GO:0016024">
    <property type="term" value="P:CDP-diacylglycerol biosynthetic process"/>
    <property type="evidence" value="ECO:0007669"/>
    <property type="project" value="TreeGrafter"/>
</dbReference>
<comment type="pathway">
    <text evidence="4">Lipid metabolism.</text>
</comment>
<evidence type="ECO:0000256" key="4">
    <source>
        <dbReference type="ARBA" id="ARBA00005189"/>
    </source>
</evidence>
<evidence type="ECO:0000256" key="18">
    <source>
        <dbReference type="ARBA" id="ARBA00029893"/>
    </source>
</evidence>
<keyword evidence="15 24" id="KW-0472">Membrane</keyword>
<evidence type="ECO:0000256" key="2">
    <source>
        <dbReference type="ARBA" id="ARBA00004651"/>
    </source>
</evidence>
<comment type="similarity">
    <text evidence="5">Belongs to the CDS family.</text>
</comment>
<dbReference type="EC" id="2.7.7.41" evidence="6"/>
<dbReference type="Pfam" id="PF01148">
    <property type="entry name" value="CTP_transf_1"/>
    <property type="match status" value="1"/>
</dbReference>
<evidence type="ECO:0000256" key="22">
    <source>
        <dbReference type="ARBA" id="ARBA00032743"/>
    </source>
</evidence>
<sequence length="269" mass="28735">MLKERVLTALILLPLVLWCVFGGVAAAFPLLAAAVVLVAAWEWTALMRWPGLPARALYVALVAALLWLLQGRGLDAGLGPLVIAASMFWLLALLWVRRYPEGAADWDRSALLAVTGLLLLVPTWAGLVQLHQQSPWWLIYVLLLVWGADTGAYFAGRAFGRSKLAPAVSPAKTREGLYGGLLLTLLIMVAVALSQSFSGLHAVLFGVVSLVTVLASVLGDLFESMVKRRAGIKDSGNIFPGHGGALDRIDSITAAAPVFLAGWWLTGGF</sequence>
<evidence type="ECO:0000256" key="17">
    <source>
        <dbReference type="ARBA" id="ARBA00023264"/>
    </source>
</evidence>
<keyword evidence="26" id="KW-1185">Reference proteome</keyword>
<dbReference type="Proteomes" id="UP000243900">
    <property type="component" value="Unassembled WGS sequence"/>
</dbReference>
<name>A0A2P6AVK4_9GAMM</name>
<dbReference type="GO" id="GO:0004605">
    <property type="term" value="F:phosphatidate cytidylyltransferase activity"/>
    <property type="evidence" value="ECO:0007669"/>
    <property type="project" value="UniProtKB-EC"/>
</dbReference>
<proteinExistence type="inferred from homology"/>
<evidence type="ECO:0000256" key="9">
    <source>
        <dbReference type="ARBA" id="ARBA00022516"/>
    </source>
</evidence>
<feature type="transmembrane region" description="Helical" evidence="24">
    <location>
        <begin position="15"/>
        <end position="40"/>
    </location>
</feature>
<keyword evidence="10 25" id="KW-0808">Transferase</keyword>
<feature type="transmembrane region" description="Helical" evidence="24">
    <location>
        <begin position="109"/>
        <end position="130"/>
    </location>
</feature>
<evidence type="ECO:0000256" key="20">
    <source>
        <dbReference type="ARBA" id="ARBA00032253"/>
    </source>
</evidence>
<keyword evidence="9" id="KW-0444">Lipid biosynthesis</keyword>
<comment type="pathway">
    <text evidence="3">Phospholipid metabolism; CDP-diacylglycerol biosynthesis; CDP-diacylglycerol from sn-glycerol 3-phosphate: step 3/3.</text>
</comment>
<evidence type="ECO:0000256" key="19">
    <source>
        <dbReference type="ARBA" id="ARBA00031825"/>
    </source>
</evidence>
<evidence type="ECO:0000256" key="23">
    <source>
        <dbReference type="ARBA" id="ARBA00033406"/>
    </source>
</evidence>